<dbReference type="RefSeq" id="WP_114497635.1">
    <property type="nucleotide sequence ID" value="NZ_QPJW01000007.1"/>
</dbReference>
<dbReference type="Proteomes" id="UP000253090">
    <property type="component" value="Unassembled WGS sequence"/>
</dbReference>
<accession>A0A369BEM0</accession>
<evidence type="ECO:0000313" key="2">
    <source>
        <dbReference type="Proteomes" id="UP000253090"/>
    </source>
</evidence>
<name>A0A369BEM0_9BACL</name>
<dbReference type="Pfam" id="PF20457">
    <property type="entry name" value="DUF6710"/>
    <property type="match status" value="1"/>
</dbReference>
<keyword evidence="2" id="KW-1185">Reference proteome</keyword>
<dbReference type="EMBL" id="QPJW01000007">
    <property type="protein sequence ID" value="RCX18124.1"/>
    <property type="molecule type" value="Genomic_DNA"/>
</dbReference>
<reference evidence="1 2" key="1">
    <citation type="submission" date="2018-07" db="EMBL/GenBank/DDBJ databases">
        <title>Genomic Encyclopedia of Type Strains, Phase III (KMG-III): the genomes of soil and plant-associated and newly described type strains.</title>
        <authorList>
            <person name="Whitman W."/>
        </authorList>
    </citation>
    <scope>NUCLEOTIDE SEQUENCE [LARGE SCALE GENOMIC DNA]</scope>
    <source>
        <strain evidence="1 2">CECT 8333</strain>
    </source>
</reference>
<evidence type="ECO:0000313" key="1">
    <source>
        <dbReference type="EMBL" id="RCX18124.1"/>
    </source>
</evidence>
<protein>
    <submittedName>
        <fullName evidence="1">Uncharacterized protein</fullName>
    </submittedName>
</protein>
<proteinExistence type="predicted"/>
<organism evidence="1 2">
    <name type="scientific">Fontibacillus phaseoli</name>
    <dbReference type="NCBI Taxonomy" id="1416533"/>
    <lineage>
        <taxon>Bacteria</taxon>
        <taxon>Bacillati</taxon>
        <taxon>Bacillota</taxon>
        <taxon>Bacilli</taxon>
        <taxon>Bacillales</taxon>
        <taxon>Paenibacillaceae</taxon>
        <taxon>Fontibacillus</taxon>
    </lineage>
</organism>
<gene>
    <name evidence="1" type="ORF">DFP94_10778</name>
</gene>
<comment type="caution">
    <text evidence="1">The sequence shown here is derived from an EMBL/GenBank/DDBJ whole genome shotgun (WGS) entry which is preliminary data.</text>
</comment>
<sequence length="281" mass="31627">MSENSFFKALSFFGKKSAEAKIKGPANHPSAEEGATLLTNRDRFNRAIGFAITFKNSEEGLRFIIQALAREHQSRLISRLILGEHNYHGGGNSHAASFDKLFFPLNEAVTPDGNRASNLLVGKNTYAGKLNLKRDPLISSPWNVGRLKRAIHNIRADDWQPDGNHDYEIYYPQRLGLVIGGTHSSSIGIVNAEDVYVSGCTEYDMGILFRYVHTDGEWYYTSHDNKPFHKVEFIEFAIIYEIGKLMSNVPVISYIPPKDPYADNPVVQEINRLCSSRNDSE</sequence>
<dbReference type="AlphaFoldDB" id="A0A369BEM0"/>
<dbReference type="InterPro" id="IPR046556">
    <property type="entry name" value="DUF6710"/>
</dbReference>
<dbReference type="OrthoDB" id="1777863at2"/>